<gene>
    <name evidence="1" type="ORF">N47_B19930</name>
</gene>
<evidence type="ECO:0008006" key="2">
    <source>
        <dbReference type="Google" id="ProtNLM"/>
    </source>
</evidence>
<proteinExistence type="predicted"/>
<name>E1YE88_9BACT</name>
<dbReference type="AlphaFoldDB" id="E1YE88"/>
<reference evidence="1" key="1">
    <citation type="journal article" date="2011" name="Environ. Microbiol.">
        <title>Genomic insights into the metabolic potential of the polycyclic aromatic hydrocarbon degrading sulfate-reducing Deltaproteobacterium N47.</title>
        <authorList>
            <person name="Bergmann F."/>
            <person name="Selesi D."/>
            <person name="Weinmaier T."/>
            <person name="Tischler P."/>
            <person name="Rattei T."/>
            <person name="Meckenstock R.U."/>
        </authorList>
    </citation>
    <scope>NUCLEOTIDE SEQUENCE</scope>
</reference>
<evidence type="ECO:0000313" key="1">
    <source>
        <dbReference type="EMBL" id="CBX28847.1"/>
    </source>
</evidence>
<sequence>MNDKKIIIDHFYDQNHTYLEILTWYRSEIGWFFNSGENSIHTVPFILTCAAALECSLNDYLIKHFTDSHGTHGKIQIPGLLSMSLKGKLINIVPLLTSNKFMINVENKVYQTLADLIRERNRLVHNKSSYESHEGTIMEDSDGNP</sequence>
<organism evidence="1">
    <name type="scientific">uncultured Desulfobacterium sp</name>
    <dbReference type="NCBI Taxonomy" id="201089"/>
    <lineage>
        <taxon>Bacteria</taxon>
        <taxon>Pseudomonadati</taxon>
        <taxon>Thermodesulfobacteriota</taxon>
        <taxon>Desulfobacteria</taxon>
        <taxon>Desulfobacterales</taxon>
        <taxon>Desulfobacteriaceae</taxon>
        <taxon>Desulfobacterium</taxon>
        <taxon>environmental samples</taxon>
    </lineage>
</organism>
<dbReference type="EMBL" id="FR695870">
    <property type="protein sequence ID" value="CBX28847.1"/>
    <property type="molecule type" value="Genomic_DNA"/>
</dbReference>
<accession>E1YE88</accession>
<protein>
    <recommendedName>
        <fullName evidence="2">RiboL-PSP-HEPN domain-containing protein</fullName>
    </recommendedName>
</protein>